<evidence type="ECO:0000313" key="1">
    <source>
        <dbReference type="EMBL" id="SFU85970.1"/>
    </source>
</evidence>
<dbReference type="InterPro" id="IPR056912">
    <property type="entry name" value="Phage_JBD30_tail_term-like"/>
</dbReference>
<dbReference type="STRING" id="343013.SAMN04489707_102767"/>
<dbReference type="AlphaFoldDB" id="A0A1I7JLE0"/>
<gene>
    <name evidence="1" type="ORF">SAMN04489707_102767</name>
</gene>
<keyword evidence="2" id="KW-1185">Reference proteome</keyword>
<organism evidence="1 2">
    <name type="scientific">Paenacidovorax caeni</name>
    <dbReference type="NCBI Taxonomy" id="343013"/>
    <lineage>
        <taxon>Bacteria</taxon>
        <taxon>Pseudomonadati</taxon>
        <taxon>Pseudomonadota</taxon>
        <taxon>Betaproteobacteria</taxon>
        <taxon>Burkholderiales</taxon>
        <taxon>Comamonadaceae</taxon>
        <taxon>Paenacidovorax</taxon>
    </lineage>
</organism>
<proteinExistence type="predicted"/>
<dbReference type="OrthoDB" id="6166881at2"/>
<dbReference type="RefSeq" id="WP_054256691.1">
    <property type="nucleotide sequence ID" value="NZ_CYIG01000022.1"/>
</dbReference>
<reference evidence="1 2" key="1">
    <citation type="submission" date="2016-10" db="EMBL/GenBank/DDBJ databases">
        <authorList>
            <person name="de Groot N.N."/>
        </authorList>
    </citation>
    <scope>NUCLEOTIDE SEQUENCE [LARGE SCALE GENOMIC DNA]</scope>
    <source>
        <strain evidence="1 2">R-24608</strain>
    </source>
</reference>
<evidence type="ECO:0000313" key="2">
    <source>
        <dbReference type="Proteomes" id="UP000183656"/>
    </source>
</evidence>
<name>A0A1I7JLE0_9BURK</name>
<dbReference type="Gene3D" id="3.30.2000.10">
    <property type="entry name" value="Phage tail protein-like"/>
    <property type="match status" value="1"/>
</dbReference>
<accession>A0A1I7JLE0</accession>
<dbReference type="Proteomes" id="UP000183656">
    <property type="component" value="Unassembled WGS sequence"/>
</dbReference>
<evidence type="ECO:0008006" key="3">
    <source>
        <dbReference type="Google" id="ProtNLM"/>
    </source>
</evidence>
<dbReference type="Pfam" id="PF23840">
    <property type="entry name" value="Phage_tail_terminator"/>
    <property type="match status" value="1"/>
</dbReference>
<protein>
    <recommendedName>
        <fullName evidence="3">Gp37 protein</fullName>
    </recommendedName>
</protein>
<dbReference type="InterPro" id="IPR038042">
    <property type="entry name" value="Gp37-like"/>
</dbReference>
<dbReference type="EMBL" id="FPBX01000027">
    <property type="protein sequence ID" value="SFU85970.1"/>
    <property type="molecule type" value="Genomic_DNA"/>
</dbReference>
<sequence length="155" mass="16924">MNFEPFDTSLIVQRLREQVPELQFVGGAADYAAVKELSSFRPPSAYVVFAEETNTGKFPAAPGVCIQSCTTQIGVVLALRHYREQRGDQMQQEARQLVGAVRVALIGHKPASHGASPVSWVSGKVLDYDAGVLLFADLYQLHNTLHKDGPQACAR</sequence>